<proteinExistence type="predicted"/>
<dbReference type="PANTHER" id="PTHR43649:SF27">
    <property type="entry name" value="EXTRACELLULAR SOLUTE-BINDING PROTEIN FAMILY 1"/>
    <property type="match status" value="1"/>
</dbReference>
<gene>
    <name evidence="1" type="ORF">SAMN04488134_101696</name>
</gene>
<dbReference type="CDD" id="cd14489">
    <property type="entry name" value="CBM_SBP_bac_1_like"/>
    <property type="match status" value="1"/>
</dbReference>
<dbReference type="EMBL" id="FODJ01000001">
    <property type="protein sequence ID" value="SEN70969.1"/>
    <property type="molecule type" value="Genomic_DNA"/>
</dbReference>
<keyword evidence="2" id="KW-1185">Reference proteome</keyword>
<reference evidence="1 2" key="1">
    <citation type="submission" date="2016-10" db="EMBL/GenBank/DDBJ databases">
        <authorList>
            <person name="de Groot N.N."/>
        </authorList>
    </citation>
    <scope>NUCLEOTIDE SEQUENCE [LARGE SCALE GENOMIC DNA]</scope>
    <source>
        <strain evidence="1 2">CGMCC 1.10434</strain>
    </source>
</reference>
<dbReference type="Pfam" id="PF01547">
    <property type="entry name" value="SBP_bac_1"/>
    <property type="match status" value="1"/>
</dbReference>
<evidence type="ECO:0000313" key="1">
    <source>
        <dbReference type="EMBL" id="SEN70969.1"/>
    </source>
</evidence>
<dbReference type="STRING" id="872970.SAMN04488134_101696"/>
<accession>A0A1H8IRF9</accession>
<dbReference type="Gene3D" id="2.60.120.260">
    <property type="entry name" value="Galactose-binding domain-like"/>
    <property type="match status" value="2"/>
</dbReference>
<protein>
    <submittedName>
        <fullName evidence="1">ABC-type glycerol-3-phosphate transport system, substrate-binding protein</fullName>
    </submittedName>
</protein>
<dbReference type="Proteomes" id="UP000199300">
    <property type="component" value="Unassembled WGS sequence"/>
</dbReference>
<dbReference type="SUPFAM" id="SSF53850">
    <property type="entry name" value="Periplasmic binding protein-like II"/>
    <property type="match status" value="1"/>
</dbReference>
<dbReference type="Gene3D" id="3.40.190.10">
    <property type="entry name" value="Periplasmic binding protein-like II"/>
    <property type="match status" value="1"/>
</dbReference>
<dbReference type="RefSeq" id="WP_091494832.1">
    <property type="nucleotide sequence ID" value="NZ_FODJ01000001.1"/>
</dbReference>
<dbReference type="InterPro" id="IPR006059">
    <property type="entry name" value="SBP"/>
</dbReference>
<dbReference type="OrthoDB" id="383574at2"/>
<evidence type="ECO:0000313" key="2">
    <source>
        <dbReference type="Proteomes" id="UP000199300"/>
    </source>
</evidence>
<organism evidence="1 2">
    <name type="scientific">Amphibacillus marinus</name>
    <dbReference type="NCBI Taxonomy" id="872970"/>
    <lineage>
        <taxon>Bacteria</taxon>
        <taxon>Bacillati</taxon>
        <taxon>Bacillota</taxon>
        <taxon>Bacilli</taxon>
        <taxon>Bacillales</taxon>
        <taxon>Bacillaceae</taxon>
        <taxon>Amphibacillus</taxon>
    </lineage>
</organism>
<sequence>MNSRCFSLFKMLLSCVVIFLVVAGSIIVNAESQLEDRQNYLDYIASYQGASFPENEIVIEASDYINASETVKTFENFKDEAGVSILSEEEGTVAWEVTINQAGLYSIELDYYPIEGKGMNIVRELLINGERPFEEANYISFSRVWQDANPIQTDQRDNERRPSQIEAPSWQTRFFEDDMGYVADPYLFYFEAGVNTIELISIQDFMVIRRLTLKQMDEIPTYEEALSHYKEQNYPIVTLTEPIKIQAEHAKYKSDAMLYPTFDRSSPATEPSHPSKIRLNTIGGENWKEVGQWLSWEVDVPESGLYQLGVKFWQNFKSGRYVARTLRINDEIPFREMQNIGFNYGASWEMKTFGQDDPFLFYLEEGTNTLTLEVSLGELSETIRTVEESVFALNFAYRQMLMIIGGSPDIFRDYQLAQRLPEVIALLGEQRDILNDVSSYLSDTSGQRGLTTSVLDTLVVQLDRMHRDPDSIPDRWSSFRSNISSLGAWVLEMQEQPLQLDYLFAYSNNLTEPEPSANLLQSMNYNIRSFFASFTEDYSSIGDADHDAVKVWVNNRDYGNIINALVESDFNLNSDVNVNIEIVESQTLLPATLAGEGPDVALQVGIGDPVNYAVRNAVVDLSQFADFNSVSDRFASSAITPYRFNGGVYALPETQTFPMMFYRTDIFNELEVEAPNTWSDLYQIMPHIQKNNMNIGIPINGVSGTGNVQGIESTLSSYAMFLYQNNGQLYSEQGEVSQLDHEEAIHAFRDWTSLYVNYSIPVQYDFANRFRTGEMPVGIADYSTYNYLSVFAPELRGMWEMIPVPGTIQADGSVDRSVSSSGVASIILQTSDKQDDAWEFLKWWTSAEVQANFGKELESIIGVAARYATANQEAAELLGWTASVYHNLLEQWDWVVGNPEVPGGYFTPRHIENAFRKVYNELDDPRETILDYTDIINLEIEHKRREFGLTD</sequence>
<dbReference type="AlphaFoldDB" id="A0A1H8IRF9"/>
<name>A0A1H8IRF9_9BACI</name>
<dbReference type="PANTHER" id="PTHR43649">
    <property type="entry name" value="ARABINOSE-BINDING PROTEIN-RELATED"/>
    <property type="match status" value="1"/>
</dbReference>
<dbReference type="InterPro" id="IPR050490">
    <property type="entry name" value="Bact_solute-bd_prot1"/>
</dbReference>